<feature type="domain" description="SAC3/GANP/THP3 conserved" evidence="2">
    <location>
        <begin position="15"/>
        <end position="313"/>
    </location>
</feature>
<dbReference type="GO" id="GO:0005634">
    <property type="term" value="C:nucleus"/>
    <property type="evidence" value="ECO:0007669"/>
    <property type="project" value="TreeGrafter"/>
</dbReference>
<dbReference type="GO" id="GO:0005813">
    <property type="term" value="C:centrosome"/>
    <property type="evidence" value="ECO:0007669"/>
    <property type="project" value="TreeGrafter"/>
</dbReference>
<name>A0AAV8WME7_9CUCU</name>
<dbReference type="PANTHER" id="PTHR12436">
    <property type="entry name" value="80 KDA MCM3-ASSOCIATED PROTEIN"/>
    <property type="match status" value="1"/>
</dbReference>
<keyword evidence="4" id="KW-1185">Reference proteome</keyword>
<dbReference type="GO" id="GO:0051225">
    <property type="term" value="P:spindle assembly"/>
    <property type="evidence" value="ECO:0007669"/>
    <property type="project" value="TreeGrafter"/>
</dbReference>
<comment type="caution">
    <text evidence="3">The sequence shown here is derived from an EMBL/GenBank/DDBJ whole genome shotgun (WGS) entry which is preliminary data.</text>
</comment>
<sequence length="519" mass="59389">MEPLNDYVVGKCMGMCPPEEIKMRERERLLHILEIVPGTENDRIPKADINRMVKSFARSAVGNSMQEPKNLRPPGVLLKTISYLFDDVISRNDVPWTVVYDFLMDRLRSVRQDMVIQNISRAHYISCLQPIIRFYAYASYRLCEEDINTFDPFINKTHLQECLKRLLCMYDDYDELNKVAENVFDDLLIENRPHFEALYIVVNIGNPAAILRALNLPRGWRTDLVEISLELSLCYSNSNFIRACRIIKILPTFLSAVASLHLPEIRRNALKIMSVAYSSKNLLYPVGVLKELLLYDTDLQIVNDCKYYGLEIQNNGIHFSKSSFDENKVVMTTADESCAAERSYREAYGVKYSSSIPTSSFRPGTLQNNINLPPGVSETVKKMKMSQTGVLYTLHTLREPIVEYQETRGVPRSEQVAFVALITSLCTQAYTAAITILVMLWNLAPLLDGFVYFARFLLDKLIDILETEDQKEKIMKAAVFAGEIIVVMFIIFLILGLIFMPVYVLTAKIISKIWGMIAW</sequence>
<keyword evidence="1" id="KW-1133">Transmembrane helix</keyword>
<dbReference type="GO" id="GO:0005819">
    <property type="term" value="C:spindle"/>
    <property type="evidence" value="ECO:0007669"/>
    <property type="project" value="TreeGrafter"/>
</dbReference>
<reference evidence="3" key="1">
    <citation type="journal article" date="2023" name="Insect Mol. Biol.">
        <title>Genome sequencing provides insights into the evolution of gene families encoding plant cell wall-degrading enzymes in longhorned beetles.</title>
        <authorList>
            <person name="Shin N.R."/>
            <person name="Okamura Y."/>
            <person name="Kirsch R."/>
            <person name="Pauchet Y."/>
        </authorList>
    </citation>
    <scope>NUCLEOTIDE SEQUENCE</scope>
    <source>
        <strain evidence="3">RBIC_L_NR</strain>
    </source>
</reference>
<dbReference type="EMBL" id="JANEYF010005663">
    <property type="protein sequence ID" value="KAJ8927365.1"/>
    <property type="molecule type" value="Genomic_DNA"/>
</dbReference>
<evidence type="ECO:0000313" key="4">
    <source>
        <dbReference type="Proteomes" id="UP001162156"/>
    </source>
</evidence>
<protein>
    <recommendedName>
        <fullName evidence="2">SAC3/GANP/THP3 conserved domain-containing protein</fullName>
    </recommendedName>
</protein>
<organism evidence="3 4">
    <name type="scientific">Rhamnusium bicolor</name>
    <dbReference type="NCBI Taxonomy" id="1586634"/>
    <lineage>
        <taxon>Eukaryota</taxon>
        <taxon>Metazoa</taxon>
        <taxon>Ecdysozoa</taxon>
        <taxon>Arthropoda</taxon>
        <taxon>Hexapoda</taxon>
        <taxon>Insecta</taxon>
        <taxon>Pterygota</taxon>
        <taxon>Neoptera</taxon>
        <taxon>Endopterygota</taxon>
        <taxon>Coleoptera</taxon>
        <taxon>Polyphaga</taxon>
        <taxon>Cucujiformia</taxon>
        <taxon>Chrysomeloidea</taxon>
        <taxon>Cerambycidae</taxon>
        <taxon>Lepturinae</taxon>
        <taxon>Rhagiini</taxon>
        <taxon>Rhamnusium</taxon>
    </lineage>
</organism>
<evidence type="ECO:0000259" key="2">
    <source>
        <dbReference type="Pfam" id="PF03399"/>
    </source>
</evidence>
<dbReference type="GO" id="GO:0051298">
    <property type="term" value="P:centrosome duplication"/>
    <property type="evidence" value="ECO:0007669"/>
    <property type="project" value="TreeGrafter"/>
</dbReference>
<proteinExistence type="predicted"/>
<keyword evidence="1" id="KW-0812">Transmembrane</keyword>
<accession>A0AAV8WME7</accession>
<dbReference type="Pfam" id="PF03399">
    <property type="entry name" value="SAC3_GANP"/>
    <property type="match status" value="1"/>
</dbReference>
<dbReference type="InterPro" id="IPR045107">
    <property type="entry name" value="SAC3/GANP/THP3"/>
</dbReference>
<dbReference type="PANTHER" id="PTHR12436:SF38">
    <property type="entry name" value="SAC3 DOMAIN-CONTAINING PROTEIN 1"/>
    <property type="match status" value="1"/>
</dbReference>
<evidence type="ECO:0000256" key="1">
    <source>
        <dbReference type="SAM" id="Phobius"/>
    </source>
</evidence>
<gene>
    <name evidence="3" type="ORF">NQ314_020140</name>
</gene>
<dbReference type="AlphaFoldDB" id="A0AAV8WME7"/>
<keyword evidence="1" id="KW-0472">Membrane</keyword>
<dbReference type="Gene3D" id="1.25.40.990">
    <property type="match status" value="1"/>
</dbReference>
<dbReference type="InterPro" id="IPR005062">
    <property type="entry name" value="SAC3/GANP/THP3_conserved"/>
</dbReference>
<dbReference type="Proteomes" id="UP001162156">
    <property type="component" value="Unassembled WGS sequence"/>
</dbReference>
<evidence type="ECO:0000313" key="3">
    <source>
        <dbReference type="EMBL" id="KAJ8927365.1"/>
    </source>
</evidence>
<feature type="transmembrane region" description="Helical" evidence="1">
    <location>
        <begin position="479"/>
        <end position="504"/>
    </location>
</feature>